<evidence type="ECO:0000313" key="1">
    <source>
        <dbReference type="EnsemblMetazoa" id="SMAR010675-PA"/>
    </source>
</evidence>
<accession>T1JAB5</accession>
<dbReference type="Proteomes" id="UP000014500">
    <property type="component" value="Unassembled WGS sequence"/>
</dbReference>
<dbReference type="HOGENOM" id="CLU_2500782_0_0_1"/>
<reference evidence="2" key="1">
    <citation type="submission" date="2011-05" db="EMBL/GenBank/DDBJ databases">
        <authorList>
            <person name="Richards S.R."/>
            <person name="Qu J."/>
            <person name="Jiang H."/>
            <person name="Jhangiani S.N."/>
            <person name="Agravi P."/>
            <person name="Goodspeed R."/>
            <person name="Gross S."/>
            <person name="Mandapat C."/>
            <person name="Jackson L."/>
            <person name="Mathew T."/>
            <person name="Pu L."/>
            <person name="Thornton R."/>
            <person name="Saada N."/>
            <person name="Wilczek-Boney K.B."/>
            <person name="Lee S."/>
            <person name="Kovar C."/>
            <person name="Wu Y."/>
            <person name="Scherer S.E."/>
            <person name="Worley K.C."/>
            <person name="Muzny D.M."/>
            <person name="Gibbs R."/>
        </authorList>
    </citation>
    <scope>NUCLEOTIDE SEQUENCE</scope>
    <source>
        <strain evidence="2">Brora</strain>
    </source>
</reference>
<name>T1JAB5_STRMM</name>
<sequence length="86" mass="10517">MFWLKQDFQLSFNDKKKLETKGMMIEERLEPLICRRIDRRKEIRIQHRKKDNLARYRVTCKWNHSKDHEMGDGNCNLRCPVSIIKV</sequence>
<dbReference type="EnsemblMetazoa" id="SMAR010675-RA">
    <property type="protein sequence ID" value="SMAR010675-PA"/>
    <property type="gene ID" value="SMAR010675"/>
</dbReference>
<protein>
    <submittedName>
        <fullName evidence="1">Uncharacterized protein</fullName>
    </submittedName>
</protein>
<proteinExistence type="predicted"/>
<evidence type="ECO:0000313" key="2">
    <source>
        <dbReference type="Proteomes" id="UP000014500"/>
    </source>
</evidence>
<dbReference type="EMBL" id="JH431989">
    <property type="status" value="NOT_ANNOTATED_CDS"/>
    <property type="molecule type" value="Genomic_DNA"/>
</dbReference>
<reference evidence="1" key="2">
    <citation type="submission" date="2015-02" db="UniProtKB">
        <authorList>
            <consortium name="EnsemblMetazoa"/>
        </authorList>
    </citation>
    <scope>IDENTIFICATION</scope>
</reference>
<keyword evidence="2" id="KW-1185">Reference proteome</keyword>
<organism evidence="1 2">
    <name type="scientific">Strigamia maritima</name>
    <name type="common">European centipede</name>
    <name type="synonym">Geophilus maritimus</name>
    <dbReference type="NCBI Taxonomy" id="126957"/>
    <lineage>
        <taxon>Eukaryota</taxon>
        <taxon>Metazoa</taxon>
        <taxon>Ecdysozoa</taxon>
        <taxon>Arthropoda</taxon>
        <taxon>Myriapoda</taxon>
        <taxon>Chilopoda</taxon>
        <taxon>Pleurostigmophora</taxon>
        <taxon>Geophilomorpha</taxon>
        <taxon>Linotaeniidae</taxon>
        <taxon>Strigamia</taxon>
    </lineage>
</organism>
<dbReference type="AlphaFoldDB" id="T1JAB5"/>